<gene>
    <name evidence="1" type="ORF">GCM10023351_01490</name>
</gene>
<reference evidence="2" key="1">
    <citation type="journal article" date="2019" name="Int. J. Syst. Evol. Microbiol.">
        <title>The Global Catalogue of Microorganisms (GCM) 10K type strain sequencing project: providing services to taxonomists for standard genome sequencing and annotation.</title>
        <authorList>
            <consortium name="The Broad Institute Genomics Platform"/>
            <consortium name="The Broad Institute Genome Sequencing Center for Infectious Disease"/>
            <person name="Wu L."/>
            <person name="Ma J."/>
        </authorList>
    </citation>
    <scope>NUCLEOTIDE SEQUENCE [LARGE SCALE GENOMIC DNA]</scope>
    <source>
        <strain evidence="2">JCM 18537</strain>
    </source>
</reference>
<dbReference type="EMBL" id="BAABKO010000001">
    <property type="protein sequence ID" value="GAA4762738.1"/>
    <property type="molecule type" value="Genomic_DNA"/>
</dbReference>
<keyword evidence="2" id="KW-1185">Reference proteome</keyword>
<accession>A0ABP8ZQ57</accession>
<dbReference type="Proteomes" id="UP001501645">
    <property type="component" value="Unassembled WGS sequence"/>
</dbReference>
<evidence type="ECO:0000313" key="1">
    <source>
        <dbReference type="EMBL" id="GAA4762738.1"/>
    </source>
</evidence>
<sequence length="167" mass="18953">MSMHGFAMVDAGLRRIYANLHSFKIVSSEPVWLGMHVALAGAGNVAKALWGSGGKKSAKRLVLRESLGVKEDSPLQDTDLRNHIEHFDERLERWWESAERNHFVDGFIGAKDQMQGASGQDLFRMYDPEIATAYFWDEAFPLADVQKEVSRLQVRALTESRKRDVTF</sequence>
<comment type="caution">
    <text evidence="1">The sequence shown here is derived from an EMBL/GenBank/DDBJ whole genome shotgun (WGS) entry which is preliminary data.</text>
</comment>
<evidence type="ECO:0000313" key="2">
    <source>
        <dbReference type="Proteomes" id="UP001501645"/>
    </source>
</evidence>
<protein>
    <submittedName>
        <fullName evidence="1">Uncharacterized protein</fullName>
    </submittedName>
</protein>
<proteinExistence type="predicted"/>
<name>A0ABP8ZQ57_9MICO</name>
<organism evidence="1 2">
    <name type="scientific">Microbacterium gilvum</name>
    <dbReference type="NCBI Taxonomy" id="1336204"/>
    <lineage>
        <taxon>Bacteria</taxon>
        <taxon>Bacillati</taxon>
        <taxon>Actinomycetota</taxon>
        <taxon>Actinomycetes</taxon>
        <taxon>Micrococcales</taxon>
        <taxon>Microbacteriaceae</taxon>
        <taxon>Microbacterium</taxon>
    </lineage>
</organism>